<proteinExistence type="predicted"/>
<evidence type="ECO:0000313" key="1">
    <source>
        <dbReference type="EMBL" id="PAP99789.1"/>
    </source>
</evidence>
<comment type="caution">
    <text evidence="1">The sequence shown here is derived from an EMBL/GenBank/DDBJ whole genome shotgun (WGS) entry which is preliminary data.</text>
</comment>
<dbReference type="AlphaFoldDB" id="A0AB36R5T3"/>
<organism evidence="1 2">
    <name type="scientific">Mesorhizobium mediterraneum</name>
    <dbReference type="NCBI Taxonomy" id="43617"/>
    <lineage>
        <taxon>Bacteria</taxon>
        <taxon>Pseudomonadati</taxon>
        <taxon>Pseudomonadota</taxon>
        <taxon>Alphaproteobacteria</taxon>
        <taxon>Hyphomicrobiales</taxon>
        <taxon>Phyllobacteriaceae</taxon>
        <taxon>Mesorhizobium</taxon>
    </lineage>
</organism>
<sequence length="66" mass="7292">MRNYIYGERTGLQLVRIAIELTCPAGVLPSEEAVNVLYGPLPVNEGEALAKAIIETVERLTRDHDI</sequence>
<accession>A0AB36R5T3</accession>
<dbReference type="RefSeq" id="WP_095486945.1">
    <property type="nucleotide sequence ID" value="NZ_CP088151.1"/>
</dbReference>
<dbReference type="Proteomes" id="UP000216215">
    <property type="component" value="Unassembled WGS sequence"/>
</dbReference>
<evidence type="ECO:0000313" key="2">
    <source>
        <dbReference type="Proteomes" id="UP000216215"/>
    </source>
</evidence>
<dbReference type="EMBL" id="NPKI01000029">
    <property type="protein sequence ID" value="PAP99789.1"/>
    <property type="molecule type" value="Genomic_DNA"/>
</dbReference>
<gene>
    <name evidence="1" type="ORF">CIT25_23275</name>
</gene>
<keyword evidence="2" id="KW-1185">Reference proteome</keyword>
<protein>
    <submittedName>
        <fullName evidence="1">Uncharacterized protein</fullName>
    </submittedName>
</protein>
<reference evidence="2" key="1">
    <citation type="submission" date="2017-08" db="EMBL/GenBank/DDBJ databases">
        <title>Mesorhizobium wenxinae sp. nov., a novel rhizobial species isolated from root nodules of chickpea (Cicer arietinum L.).</title>
        <authorList>
            <person name="Zhang J."/>
        </authorList>
    </citation>
    <scope>NUCLEOTIDE SEQUENCE [LARGE SCALE GENOMIC DNA]</scope>
    <source>
        <strain evidence="2">USDA 3392</strain>
    </source>
</reference>
<name>A0AB36R5T3_9HYPH</name>